<evidence type="ECO:0000313" key="2">
    <source>
        <dbReference type="Proteomes" id="UP000821865"/>
    </source>
</evidence>
<evidence type="ECO:0000313" key="1">
    <source>
        <dbReference type="EMBL" id="KAH7948850.1"/>
    </source>
</evidence>
<dbReference type="Proteomes" id="UP000821865">
    <property type="component" value="Chromosome 5"/>
</dbReference>
<comment type="caution">
    <text evidence="1">The sequence shown here is derived from an EMBL/GenBank/DDBJ whole genome shotgun (WGS) entry which is preliminary data.</text>
</comment>
<dbReference type="EMBL" id="CM023474">
    <property type="protein sequence ID" value="KAH7948850.1"/>
    <property type="molecule type" value="Genomic_DNA"/>
</dbReference>
<protein>
    <submittedName>
        <fullName evidence="1">Uncharacterized protein</fullName>
    </submittedName>
</protein>
<name>A0ACB8CPA5_DERSI</name>
<keyword evidence="2" id="KW-1185">Reference proteome</keyword>
<gene>
    <name evidence="1" type="ORF">HPB49_002795</name>
</gene>
<reference evidence="1" key="1">
    <citation type="submission" date="2020-05" db="EMBL/GenBank/DDBJ databases">
        <title>Large-scale comparative analyses of tick genomes elucidate their genetic diversity and vector capacities.</title>
        <authorList>
            <person name="Jia N."/>
            <person name="Wang J."/>
            <person name="Shi W."/>
            <person name="Du L."/>
            <person name="Sun Y."/>
            <person name="Zhan W."/>
            <person name="Jiang J."/>
            <person name="Wang Q."/>
            <person name="Zhang B."/>
            <person name="Ji P."/>
            <person name="Sakyi L.B."/>
            <person name="Cui X."/>
            <person name="Yuan T."/>
            <person name="Jiang B."/>
            <person name="Yang W."/>
            <person name="Lam T.T.-Y."/>
            <person name="Chang Q."/>
            <person name="Ding S."/>
            <person name="Wang X."/>
            <person name="Zhu J."/>
            <person name="Ruan X."/>
            <person name="Zhao L."/>
            <person name="Wei J."/>
            <person name="Que T."/>
            <person name="Du C."/>
            <person name="Cheng J."/>
            <person name="Dai P."/>
            <person name="Han X."/>
            <person name="Huang E."/>
            <person name="Gao Y."/>
            <person name="Liu J."/>
            <person name="Shao H."/>
            <person name="Ye R."/>
            <person name="Li L."/>
            <person name="Wei W."/>
            <person name="Wang X."/>
            <person name="Wang C."/>
            <person name="Yang T."/>
            <person name="Huo Q."/>
            <person name="Li W."/>
            <person name="Guo W."/>
            <person name="Chen H."/>
            <person name="Zhou L."/>
            <person name="Ni X."/>
            <person name="Tian J."/>
            <person name="Zhou Y."/>
            <person name="Sheng Y."/>
            <person name="Liu T."/>
            <person name="Pan Y."/>
            <person name="Xia L."/>
            <person name="Li J."/>
            <person name="Zhao F."/>
            <person name="Cao W."/>
        </authorList>
    </citation>
    <scope>NUCLEOTIDE SEQUENCE</scope>
    <source>
        <strain evidence="1">Dsil-2018</strain>
    </source>
</reference>
<proteinExistence type="predicted"/>
<sequence length="187" mass="21319">MIRSIKHYNFEDGKFEDFKNCFLAGDLGHGSYFDHLIARYGVRNEPTVLFITYEELSAETRATVLKIARFSGDSYADELKSDERLLQLLLDRSNAKYTREVLLVDFSKSLDTNWMRAIRIIQGFSDGISGGKKTLGLVRKGKVGSWKEYLTPELLQTIETTISDVEKKLLKRSRPVTASNMNGLLKK</sequence>
<organism evidence="1 2">
    <name type="scientific">Dermacentor silvarum</name>
    <name type="common">Tick</name>
    <dbReference type="NCBI Taxonomy" id="543639"/>
    <lineage>
        <taxon>Eukaryota</taxon>
        <taxon>Metazoa</taxon>
        <taxon>Ecdysozoa</taxon>
        <taxon>Arthropoda</taxon>
        <taxon>Chelicerata</taxon>
        <taxon>Arachnida</taxon>
        <taxon>Acari</taxon>
        <taxon>Parasitiformes</taxon>
        <taxon>Ixodida</taxon>
        <taxon>Ixodoidea</taxon>
        <taxon>Ixodidae</taxon>
        <taxon>Rhipicephalinae</taxon>
        <taxon>Dermacentor</taxon>
    </lineage>
</organism>
<accession>A0ACB8CPA5</accession>